<dbReference type="RefSeq" id="WP_036154851.1">
    <property type="nucleotide sequence ID" value="NZ_AVCX01000005.1"/>
</dbReference>
<keyword evidence="5" id="KW-0472">Membrane</keyword>
<dbReference type="EMBL" id="JPVP01000056">
    <property type="protein sequence ID" value="KGR84291.1"/>
    <property type="molecule type" value="Genomic_DNA"/>
</dbReference>
<dbReference type="PROSITE" id="PS51257">
    <property type="entry name" value="PROKAR_LIPOPROTEIN"/>
    <property type="match status" value="1"/>
</dbReference>
<evidence type="ECO:0000256" key="4">
    <source>
        <dbReference type="ARBA" id="ARBA00022729"/>
    </source>
</evidence>
<dbReference type="eggNOG" id="COG1744">
    <property type="taxonomic scope" value="Bacteria"/>
</dbReference>
<sequence>MKKIWILSLSILVIVGLSGCSGDKEKTTEEQSLKVGIMLSEAGLGDQSFSDIAFEGMEKARDELNVSFDYRELEESGTYEQGLEELVAEGQDLIIGLGFAIQEEMEAVASKHPQQQFLLIDAVSEVPNIHNVTFKEDEGSYLLGALAAMKSKTGTVGFIGGVDSPVIHRFEQGFTAGVKHVNPEAKILSVYAGSFGDDSLGASIARDMIAQGADFLYPAAGFTGIGSILAAQEAGVYAFGVDSDQFFLAENTVVSSMLKRVDTAVYQSIEEMVKSGKLSEKNKLLGIKEEGVSLAPIRVLPLTAQEQKQIDTLQEELSDGSVTITE</sequence>
<dbReference type="PANTHER" id="PTHR34296:SF2">
    <property type="entry name" value="ABC TRANSPORTER GUANOSINE-BINDING PROTEIN NUPN"/>
    <property type="match status" value="1"/>
</dbReference>
<dbReference type="AlphaFoldDB" id="A0A0A3IHS1"/>
<evidence type="ECO:0000256" key="2">
    <source>
        <dbReference type="ARBA" id="ARBA00008610"/>
    </source>
</evidence>
<dbReference type="OrthoDB" id="9784230at2"/>
<reference evidence="8 9" key="1">
    <citation type="submission" date="2014-02" db="EMBL/GenBank/DDBJ databases">
        <title>Draft genome sequence of Lysinibacillus odysseyi NBRC 100172.</title>
        <authorList>
            <person name="Zhang F."/>
            <person name="Wang G."/>
            <person name="Zhang L."/>
        </authorList>
    </citation>
    <scope>NUCLEOTIDE SEQUENCE [LARGE SCALE GENOMIC DNA]</scope>
    <source>
        <strain evidence="8 9">NBRC 100172</strain>
    </source>
</reference>
<proteinExistence type="inferred from homology"/>
<dbReference type="InterPro" id="IPR028082">
    <property type="entry name" value="Peripla_BP_I"/>
</dbReference>
<dbReference type="Pfam" id="PF02608">
    <property type="entry name" value="Bmp"/>
    <property type="match status" value="1"/>
</dbReference>
<dbReference type="Gene3D" id="3.40.50.2300">
    <property type="match status" value="2"/>
</dbReference>
<evidence type="ECO:0000259" key="7">
    <source>
        <dbReference type="Pfam" id="PF02608"/>
    </source>
</evidence>
<dbReference type="InterPro" id="IPR003760">
    <property type="entry name" value="PnrA-like"/>
</dbReference>
<keyword evidence="4" id="KW-0732">Signal</keyword>
<name>A0A0A3IHS1_9BACI</name>
<keyword evidence="3" id="KW-1003">Cell membrane</keyword>
<dbReference type="GO" id="GO:0005886">
    <property type="term" value="C:plasma membrane"/>
    <property type="evidence" value="ECO:0007669"/>
    <property type="project" value="UniProtKB-SubCell"/>
</dbReference>
<keyword evidence="6" id="KW-0449">Lipoprotein</keyword>
<dbReference type="PANTHER" id="PTHR34296">
    <property type="entry name" value="TRANSCRIPTIONAL ACTIVATOR PROTEIN MED"/>
    <property type="match status" value="1"/>
</dbReference>
<gene>
    <name evidence="8" type="ORF">CD32_11875</name>
</gene>
<dbReference type="Proteomes" id="UP000030437">
    <property type="component" value="Unassembled WGS sequence"/>
</dbReference>
<dbReference type="CDD" id="cd06354">
    <property type="entry name" value="PBP1_PrnA-like"/>
    <property type="match status" value="1"/>
</dbReference>
<feature type="domain" description="ABC transporter substrate-binding protein PnrA-like" evidence="7">
    <location>
        <begin position="36"/>
        <end position="311"/>
    </location>
</feature>
<comment type="caution">
    <text evidence="8">The sequence shown here is derived from an EMBL/GenBank/DDBJ whole genome shotgun (WGS) entry which is preliminary data.</text>
</comment>
<organism evidence="8 9">
    <name type="scientific">Lysinibacillus odysseyi 34hs-1 = NBRC 100172</name>
    <dbReference type="NCBI Taxonomy" id="1220589"/>
    <lineage>
        <taxon>Bacteria</taxon>
        <taxon>Bacillati</taxon>
        <taxon>Bacillota</taxon>
        <taxon>Bacilli</taxon>
        <taxon>Bacillales</taxon>
        <taxon>Bacillaceae</taxon>
        <taxon>Lysinibacillus</taxon>
    </lineage>
</organism>
<evidence type="ECO:0000256" key="3">
    <source>
        <dbReference type="ARBA" id="ARBA00022475"/>
    </source>
</evidence>
<comment type="subcellular location">
    <subcellularLocation>
        <location evidence="1">Cell membrane</location>
        <topology evidence="1">Lipid-anchor</topology>
    </subcellularLocation>
</comment>
<evidence type="ECO:0000313" key="8">
    <source>
        <dbReference type="EMBL" id="KGR84291.1"/>
    </source>
</evidence>
<comment type="similarity">
    <text evidence="2">Belongs to the BMP lipoprotein family.</text>
</comment>
<dbReference type="STRING" id="1220589.CD32_11875"/>
<evidence type="ECO:0000256" key="5">
    <source>
        <dbReference type="ARBA" id="ARBA00023136"/>
    </source>
</evidence>
<dbReference type="InterPro" id="IPR050957">
    <property type="entry name" value="BMP_lipoprotein"/>
</dbReference>
<accession>A0A0A3IHS1</accession>
<protein>
    <submittedName>
        <fullName evidence="8">ABC transporter substrate-binding protein</fullName>
    </submittedName>
</protein>
<evidence type="ECO:0000256" key="6">
    <source>
        <dbReference type="ARBA" id="ARBA00023288"/>
    </source>
</evidence>
<dbReference type="SUPFAM" id="SSF53822">
    <property type="entry name" value="Periplasmic binding protein-like I"/>
    <property type="match status" value="1"/>
</dbReference>
<keyword evidence="9" id="KW-1185">Reference proteome</keyword>
<evidence type="ECO:0000313" key="9">
    <source>
        <dbReference type="Proteomes" id="UP000030437"/>
    </source>
</evidence>
<evidence type="ECO:0000256" key="1">
    <source>
        <dbReference type="ARBA" id="ARBA00004193"/>
    </source>
</evidence>